<evidence type="ECO:0000313" key="2">
    <source>
        <dbReference type="EMBL" id="TVZ02473.1"/>
    </source>
</evidence>
<proteinExistence type="predicted"/>
<dbReference type="Pfam" id="PF12697">
    <property type="entry name" value="Abhydrolase_6"/>
    <property type="match status" value="1"/>
</dbReference>
<dbReference type="Proteomes" id="UP000460272">
    <property type="component" value="Unassembled WGS sequence"/>
</dbReference>
<sequence>MTHAVLLPPYFAHGGGQHNRVISAIYDRLLATPVVPHRFDFSSVTESVAQADTVAQIEACDGPVLLIGYSFGAAVAATITHPAVAGWALIAPALAVPQFVSPASPLRPPAQPPVATDPRPKLAVIAERDAWFGADVIDPLVAEWVACEQQTVRSADHFFAATTDDVADRAVTWAVAHAASRPAVRSGYR</sequence>
<reference evidence="2 3" key="1">
    <citation type="submission" date="2018-11" db="EMBL/GenBank/DDBJ databases">
        <title>Trebonia kvetii gen.nov., sp.nov., a novel acidophilic actinobacterium, and proposal of the new actinobacterial family Treboniaceae fam. nov.</title>
        <authorList>
            <person name="Rapoport D."/>
            <person name="Sagova-Mareckova M."/>
            <person name="Sedlacek I."/>
            <person name="Provaznik J."/>
            <person name="Kralova S."/>
            <person name="Pavlinic D."/>
            <person name="Benes V."/>
            <person name="Kopecky J."/>
        </authorList>
    </citation>
    <scope>NUCLEOTIDE SEQUENCE [LARGE SCALE GENOMIC DNA]</scope>
    <source>
        <strain evidence="2 3">15Tr583</strain>
    </source>
</reference>
<organism evidence="2 3">
    <name type="scientific">Trebonia kvetii</name>
    <dbReference type="NCBI Taxonomy" id="2480626"/>
    <lineage>
        <taxon>Bacteria</taxon>
        <taxon>Bacillati</taxon>
        <taxon>Actinomycetota</taxon>
        <taxon>Actinomycetes</taxon>
        <taxon>Streptosporangiales</taxon>
        <taxon>Treboniaceae</taxon>
        <taxon>Trebonia</taxon>
    </lineage>
</organism>
<evidence type="ECO:0000313" key="3">
    <source>
        <dbReference type="Proteomes" id="UP000460272"/>
    </source>
</evidence>
<evidence type="ECO:0000259" key="1">
    <source>
        <dbReference type="Pfam" id="PF12697"/>
    </source>
</evidence>
<keyword evidence="2" id="KW-0378">Hydrolase</keyword>
<dbReference type="GO" id="GO:0016787">
    <property type="term" value="F:hydrolase activity"/>
    <property type="evidence" value="ECO:0007669"/>
    <property type="project" value="UniProtKB-KW"/>
</dbReference>
<dbReference type="InterPro" id="IPR000073">
    <property type="entry name" value="AB_hydrolase_1"/>
</dbReference>
<dbReference type="EMBL" id="RPFW01000005">
    <property type="protein sequence ID" value="TVZ02473.1"/>
    <property type="molecule type" value="Genomic_DNA"/>
</dbReference>
<dbReference type="AlphaFoldDB" id="A0A6P2BZ63"/>
<gene>
    <name evidence="2" type="ORF">EAS64_27140</name>
</gene>
<accession>A0A6P2BZ63</accession>
<protein>
    <submittedName>
        <fullName evidence="2">Alpha/beta fold hydrolase</fullName>
    </submittedName>
</protein>
<keyword evidence="3" id="KW-1185">Reference proteome</keyword>
<dbReference type="OrthoDB" id="9804993at2"/>
<dbReference type="Gene3D" id="3.40.50.1820">
    <property type="entry name" value="alpha/beta hydrolase"/>
    <property type="match status" value="1"/>
</dbReference>
<name>A0A6P2BZ63_9ACTN</name>
<dbReference type="SUPFAM" id="SSF53474">
    <property type="entry name" value="alpha/beta-Hydrolases"/>
    <property type="match status" value="1"/>
</dbReference>
<dbReference type="InterPro" id="IPR029058">
    <property type="entry name" value="AB_hydrolase_fold"/>
</dbReference>
<dbReference type="RefSeq" id="WP_145857515.1">
    <property type="nucleotide sequence ID" value="NZ_RPFW01000005.1"/>
</dbReference>
<feature type="domain" description="AB hydrolase-1" evidence="1">
    <location>
        <begin position="11"/>
        <end position="176"/>
    </location>
</feature>
<comment type="caution">
    <text evidence="2">The sequence shown here is derived from an EMBL/GenBank/DDBJ whole genome shotgun (WGS) entry which is preliminary data.</text>
</comment>